<dbReference type="eggNOG" id="KOG2525">
    <property type="taxonomic scope" value="Eukaryota"/>
</dbReference>
<keyword evidence="3" id="KW-0479">Metal-binding</keyword>
<keyword evidence="6" id="KW-0460">Magnesium</keyword>
<dbReference type="FunCoup" id="F4RQ69">
    <property type="interactions" value="191"/>
</dbReference>
<evidence type="ECO:0000256" key="3">
    <source>
        <dbReference type="ARBA" id="ARBA00022723"/>
    </source>
</evidence>
<keyword evidence="2" id="KW-0436">Ligase</keyword>
<evidence type="ECO:0000256" key="4">
    <source>
        <dbReference type="ARBA" id="ARBA00022741"/>
    </source>
</evidence>
<dbReference type="GO" id="GO:0008841">
    <property type="term" value="F:dihydrofolate synthase activity"/>
    <property type="evidence" value="ECO:0007669"/>
    <property type="project" value="TreeGrafter"/>
</dbReference>
<dbReference type="SUPFAM" id="SSF53623">
    <property type="entry name" value="MurD-like peptide ligases, catalytic domain"/>
    <property type="match status" value="1"/>
</dbReference>
<gene>
    <name evidence="8" type="ORF">MELLADRAFT_116823</name>
</gene>
<dbReference type="RefSeq" id="XP_007411379.1">
    <property type="nucleotide sequence ID" value="XM_007411317.1"/>
</dbReference>
<dbReference type="VEuPathDB" id="FungiDB:MELLADRAFT_116823"/>
<dbReference type="InterPro" id="IPR001645">
    <property type="entry name" value="Folylpolyglutamate_synth"/>
</dbReference>
<dbReference type="HOGENOM" id="CLU_015869_1_1_1"/>
<dbReference type="PANTHER" id="PTHR11136">
    <property type="entry name" value="FOLYLPOLYGLUTAMATE SYNTHASE-RELATED"/>
    <property type="match status" value="1"/>
</dbReference>
<dbReference type="KEGG" id="mlr:MELLADRAFT_116823"/>
<keyword evidence="5" id="KW-0067">ATP-binding</keyword>
<dbReference type="SUPFAM" id="SSF53244">
    <property type="entry name" value="MurD-like peptide ligases, peptide-binding domain"/>
    <property type="match status" value="1"/>
</dbReference>
<sequence>MTRTGLSCAVLRRKTIGLRWRSGSAQEDGKILIGEKDPHLKIPIIHVGGTNGKGSICAYLDEILTNAGYKVGRFTSPYLLRLSDSIRLNGQEVNLIEFENIKAKVESLSKSEKINATGFEILTAIAFELFAHRPTNESDLDIAIIEVGLGGMNDATNVCSTSNTLISVVSSISLDHQTFLGNTLEEIAKVKAGIAKQEVPLVLADQSIEDPNHSIREIFKTHTQSTGSDLFLTNPVVQQIQSKPFGTQAKVKKIEIPTKPAESFLHTSTQLIPFDGQNNSGSILLESLSRPLAHYESNNIHTTVLLCSLLRSHPHPLKLLPSLRGKLTDQVIQTGLASTRWRGRLEWTSLPPAHPSGSKVSLLLDGAHNPAGAKCLSQVISSESRPITLIIGFSSPRDPTEMIRSILSKLNYQIHQPKVFITRFKSPGIETGMSWVKPVEPDQIMKSMVDLSIPIQEGLVFDELGNALSQARDQARQDELVVVCGSLYLIADTIRWIEKHSCLE</sequence>
<evidence type="ECO:0000313" key="8">
    <source>
        <dbReference type="EMBL" id="EGG05457.1"/>
    </source>
</evidence>
<dbReference type="AlphaFoldDB" id="F4RQ69"/>
<dbReference type="Proteomes" id="UP000001072">
    <property type="component" value="Unassembled WGS sequence"/>
</dbReference>
<dbReference type="Pfam" id="PF08245">
    <property type="entry name" value="Mur_ligase_M"/>
    <property type="match status" value="1"/>
</dbReference>
<keyword evidence="4" id="KW-0547">Nucleotide-binding</keyword>
<proteinExistence type="inferred from homology"/>
<dbReference type="GO" id="GO:0005739">
    <property type="term" value="C:mitochondrion"/>
    <property type="evidence" value="ECO:0007669"/>
    <property type="project" value="TreeGrafter"/>
</dbReference>
<dbReference type="OrthoDB" id="5212574at2759"/>
<dbReference type="STRING" id="747676.F4RQ69"/>
<dbReference type="EMBL" id="GL883113">
    <property type="protein sequence ID" value="EGG05457.1"/>
    <property type="molecule type" value="Genomic_DNA"/>
</dbReference>
<dbReference type="InParanoid" id="F4RQ69"/>
<dbReference type="InterPro" id="IPR036615">
    <property type="entry name" value="Mur_ligase_C_dom_sf"/>
</dbReference>
<evidence type="ECO:0000256" key="1">
    <source>
        <dbReference type="ARBA" id="ARBA00008276"/>
    </source>
</evidence>
<dbReference type="Gene3D" id="3.90.190.20">
    <property type="entry name" value="Mur ligase, C-terminal domain"/>
    <property type="match status" value="1"/>
</dbReference>
<dbReference type="Gene3D" id="3.40.1190.10">
    <property type="entry name" value="Mur-like, catalytic domain"/>
    <property type="match status" value="1"/>
</dbReference>
<comment type="similarity">
    <text evidence="1">Belongs to the folylpolyglutamate synthase family.</text>
</comment>
<evidence type="ECO:0000313" key="9">
    <source>
        <dbReference type="Proteomes" id="UP000001072"/>
    </source>
</evidence>
<feature type="domain" description="Mur ligase central" evidence="7">
    <location>
        <begin position="47"/>
        <end position="200"/>
    </location>
</feature>
<evidence type="ECO:0000256" key="6">
    <source>
        <dbReference type="ARBA" id="ARBA00022842"/>
    </source>
</evidence>
<keyword evidence="9" id="KW-1185">Reference proteome</keyword>
<protein>
    <recommendedName>
        <fullName evidence="7">Mur ligase central domain-containing protein</fullName>
    </recommendedName>
</protein>
<evidence type="ECO:0000256" key="2">
    <source>
        <dbReference type="ARBA" id="ARBA00022598"/>
    </source>
</evidence>
<dbReference type="GO" id="GO:0005524">
    <property type="term" value="F:ATP binding"/>
    <property type="evidence" value="ECO:0007669"/>
    <property type="project" value="UniProtKB-KW"/>
</dbReference>
<dbReference type="UniPathway" id="UPA00850"/>
<organism evidence="9">
    <name type="scientific">Melampsora larici-populina (strain 98AG31 / pathotype 3-4-7)</name>
    <name type="common">Poplar leaf rust fungus</name>
    <dbReference type="NCBI Taxonomy" id="747676"/>
    <lineage>
        <taxon>Eukaryota</taxon>
        <taxon>Fungi</taxon>
        <taxon>Dikarya</taxon>
        <taxon>Basidiomycota</taxon>
        <taxon>Pucciniomycotina</taxon>
        <taxon>Pucciniomycetes</taxon>
        <taxon>Pucciniales</taxon>
        <taxon>Melampsoraceae</taxon>
        <taxon>Melampsora</taxon>
    </lineage>
</organism>
<dbReference type="GeneID" id="18925896"/>
<dbReference type="InterPro" id="IPR036565">
    <property type="entry name" value="Mur-like_cat_sf"/>
</dbReference>
<evidence type="ECO:0000256" key="5">
    <source>
        <dbReference type="ARBA" id="ARBA00022840"/>
    </source>
</evidence>
<dbReference type="GO" id="GO:0005829">
    <property type="term" value="C:cytosol"/>
    <property type="evidence" value="ECO:0007669"/>
    <property type="project" value="TreeGrafter"/>
</dbReference>
<evidence type="ECO:0000259" key="7">
    <source>
        <dbReference type="Pfam" id="PF08245"/>
    </source>
</evidence>
<dbReference type="PANTHER" id="PTHR11136:SF0">
    <property type="entry name" value="DIHYDROFOLATE SYNTHETASE-RELATED"/>
    <property type="match status" value="1"/>
</dbReference>
<dbReference type="NCBIfam" id="TIGR01499">
    <property type="entry name" value="folC"/>
    <property type="match status" value="1"/>
</dbReference>
<name>F4RQ69_MELLP</name>
<dbReference type="GO" id="GO:0046872">
    <property type="term" value="F:metal ion binding"/>
    <property type="evidence" value="ECO:0007669"/>
    <property type="project" value="UniProtKB-KW"/>
</dbReference>
<dbReference type="InterPro" id="IPR013221">
    <property type="entry name" value="Mur_ligase_cen"/>
</dbReference>
<dbReference type="GO" id="GO:0004326">
    <property type="term" value="F:tetrahydrofolylpolyglutamate synthase activity"/>
    <property type="evidence" value="ECO:0007669"/>
    <property type="project" value="InterPro"/>
</dbReference>
<reference evidence="9" key="1">
    <citation type="journal article" date="2011" name="Proc. Natl. Acad. Sci. U.S.A.">
        <title>Obligate biotrophy features unraveled by the genomic analysis of rust fungi.</title>
        <authorList>
            <person name="Duplessis S."/>
            <person name="Cuomo C.A."/>
            <person name="Lin Y.-C."/>
            <person name="Aerts A."/>
            <person name="Tisserant E."/>
            <person name="Veneault-Fourrey C."/>
            <person name="Joly D.L."/>
            <person name="Hacquard S."/>
            <person name="Amselem J."/>
            <person name="Cantarel B.L."/>
            <person name="Chiu R."/>
            <person name="Coutinho P.M."/>
            <person name="Feau N."/>
            <person name="Field M."/>
            <person name="Frey P."/>
            <person name="Gelhaye E."/>
            <person name="Goldberg J."/>
            <person name="Grabherr M.G."/>
            <person name="Kodira C.D."/>
            <person name="Kohler A."/>
            <person name="Kuees U."/>
            <person name="Lindquist E.A."/>
            <person name="Lucas S.M."/>
            <person name="Mago R."/>
            <person name="Mauceli E."/>
            <person name="Morin E."/>
            <person name="Murat C."/>
            <person name="Pangilinan J.L."/>
            <person name="Park R."/>
            <person name="Pearson M."/>
            <person name="Quesneville H."/>
            <person name="Rouhier N."/>
            <person name="Sakthikumar S."/>
            <person name="Salamov A.A."/>
            <person name="Schmutz J."/>
            <person name="Selles B."/>
            <person name="Shapiro H."/>
            <person name="Tanguay P."/>
            <person name="Tuskan G.A."/>
            <person name="Henrissat B."/>
            <person name="Van de Peer Y."/>
            <person name="Rouze P."/>
            <person name="Ellis J.G."/>
            <person name="Dodds P.N."/>
            <person name="Schein J.E."/>
            <person name="Zhong S."/>
            <person name="Hamelin R.C."/>
            <person name="Grigoriev I.V."/>
            <person name="Szabo L.J."/>
            <person name="Martin F."/>
        </authorList>
    </citation>
    <scope>NUCLEOTIDE SEQUENCE [LARGE SCALE GENOMIC DNA]</scope>
    <source>
        <strain evidence="9">98AG31 / pathotype 3-4-7</strain>
    </source>
</reference>
<accession>F4RQ69</accession>